<dbReference type="Proteomes" id="UP000708208">
    <property type="component" value="Unassembled WGS sequence"/>
</dbReference>
<dbReference type="EMBL" id="CAJVCH010468064">
    <property type="protein sequence ID" value="CAG7820054.1"/>
    <property type="molecule type" value="Genomic_DNA"/>
</dbReference>
<sequence length="95" mass="10750">FIAHLNEHHVTEFQCMDGSPAKFKQGKFDRVIGVIGGQSSSVSIQVANLLRLFQIPQISYMSTSPQLSNRERFPYFFRTVPSDVNQAHAILDILQ</sequence>
<reference evidence="3" key="1">
    <citation type="submission" date="2021-06" db="EMBL/GenBank/DDBJ databases">
        <authorList>
            <person name="Hodson N. C."/>
            <person name="Mongue J. A."/>
            <person name="Jaron S. K."/>
        </authorList>
    </citation>
    <scope>NUCLEOTIDE SEQUENCE</scope>
</reference>
<comment type="caution">
    <text evidence="3">The sequence shown here is derived from an EMBL/GenBank/DDBJ whole genome shotgun (WGS) entry which is preliminary data.</text>
</comment>
<gene>
    <name evidence="3" type="ORF">AFUS01_LOCUS30464</name>
</gene>
<keyword evidence="4" id="KW-1185">Reference proteome</keyword>
<dbReference type="PANTHER" id="PTHR24060">
    <property type="entry name" value="METABOTROPIC GLUTAMATE RECEPTOR"/>
    <property type="match status" value="1"/>
</dbReference>
<feature type="non-terminal residue" evidence="3">
    <location>
        <position position="1"/>
    </location>
</feature>
<keyword evidence="1" id="KW-0325">Glycoprotein</keyword>
<evidence type="ECO:0000313" key="4">
    <source>
        <dbReference type="Proteomes" id="UP000708208"/>
    </source>
</evidence>
<feature type="domain" description="Receptor ligand binding region" evidence="2">
    <location>
        <begin position="22"/>
        <end position="95"/>
    </location>
</feature>
<evidence type="ECO:0000259" key="2">
    <source>
        <dbReference type="Pfam" id="PF01094"/>
    </source>
</evidence>
<dbReference type="OrthoDB" id="425344at2759"/>
<evidence type="ECO:0000313" key="3">
    <source>
        <dbReference type="EMBL" id="CAG7820054.1"/>
    </source>
</evidence>
<evidence type="ECO:0000256" key="1">
    <source>
        <dbReference type="ARBA" id="ARBA00023180"/>
    </source>
</evidence>
<dbReference type="InterPro" id="IPR001828">
    <property type="entry name" value="ANF_lig-bd_rcpt"/>
</dbReference>
<protein>
    <recommendedName>
        <fullName evidence="2">Receptor ligand binding region domain-containing protein</fullName>
    </recommendedName>
</protein>
<dbReference type="InterPro" id="IPR050726">
    <property type="entry name" value="mGluR"/>
</dbReference>
<proteinExistence type="predicted"/>
<organism evidence="3 4">
    <name type="scientific">Allacma fusca</name>
    <dbReference type="NCBI Taxonomy" id="39272"/>
    <lineage>
        <taxon>Eukaryota</taxon>
        <taxon>Metazoa</taxon>
        <taxon>Ecdysozoa</taxon>
        <taxon>Arthropoda</taxon>
        <taxon>Hexapoda</taxon>
        <taxon>Collembola</taxon>
        <taxon>Symphypleona</taxon>
        <taxon>Sminthuridae</taxon>
        <taxon>Allacma</taxon>
    </lineage>
</organism>
<dbReference type="Pfam" id="PF01094">
    <property type="entry name" value="ANF_receptor"/>
    <property type="match status" value="1"/>
</dbReference>
<accession>A0A8J2LC50</accession>
<name>A0A8J2LC50_9HEXA</name>
<dbReference type="AlphaFoldDB" id="A0A8J2LC50"/>